<dbReference type="Proteomes" id="UP000297540">
    <property type="component" value="Unassembled WGS sequence"/>
</dbReference>
<keyword evidence="3" id="KW-1185">Reference proteome</keyword>
<proteinExistence type="predicted"/>
<dbReference type="OrthoDB" id="882231at2"/>
<organism evidence="2 3">
    <name type="scientific">Mucilaginibacter psychrotolerans</name>
    <dbReference type="NCBI Taxonomy" id="1524096"/>
    <lineage>
        <taxon>Bacteria</taxon>
        <taxon>Pseudomonadati</taxon>
        <taxon>Bacteroidota</taxon>
        <taxon>Sphingobacteriia</taxon>
        <taxon>Sphingobacteriales</taxon>
        <taxon>Sphingobacteriaceae</taxon>
        <taxon>Mucilaginibacter</taxon>
    </lineage>
</organism>
<keyword evidence="1" id="KW-0732">Signal</keyword>
<protein>
    <submittedName>
        <fullName evidence="2">Uncharacterized protein</fullName>
    </submittedName>
</protein>
<name>A0A4Y8S3L6_9SPHI</name>
<gene>
    <name evidence="2" type="ORF">E2R66_25555</name>
</gene>
<dbReference type="EMBL" id="SOZE01000043">
    <property type="protein sequence ID" value="TFF33543.1"/>
    <property type="molecule type" value="Genomic_DNA"/>
</dbReference>
<comment type="caution">
    <text evidence="2">The sequence shown here is derived from an EMBL/GenBank/DDBJ whole genome shotgun (WGS) entry which is preliminary data.</text>
</comment>
<sequence>MKKLLTTLILSITALSLFAQTDWTNKSRLMPDKLKELPVGIIMSHDPNPVYPVKEGDTFYWKHHTYATATKHTLTVIECGSFIWYDASGWHANMQYSPDDFAKAFNCPGAILKANKTYTYQKNWRYGKQAYGGDALWYIIAKDENGKLYKGTALIETEDKVLTTK</sequence>
<dbReference type="RefSeq" id="WP_133236227.1">
    <property type="nucleotide sequence ID" value="NZ_SOZE01000043.1"/>
</dbReference>
<accession>A0A4Y8S3L6</accession>
<dbReference type="AlphaFoldDB" id="A0A4Y8S3L6"/>
<evidence type="ECO:0000313" key="3">
    <source>
        <dbReference type="Proteomes" id="UP000297540"/>
    </source>
</evidence>
<reference evidence="2 3" key="1">
    <citation type="journal article" date="2017" name="Int. J. Syst. Evol. Microbiol.">
        <title>Mucilaginibacterpsychrotolerans sp. nov., isolated from peatlands.</title>
        <authorList>
            <person name="Deng Y."/>
            <person name="Shen L."/>
            <person name="Xu B."/>
            <person name="Liu Y."/>
            <person name="Gu Z."/>
            <person name="Liu H."/>
            <person name="Zhou Y."/>
        </authorList>
    </citation>
    <scope>NUCLEOTIDE SEQUENCE [LARGE SCALE GENOMIC DNA]</scope>
    <source>
        <strain evidence="2 3">NH7-4</strain>
    </source>
</reference>
<evidence type="ECO:0000313" key="2">
    <source>
        <dbReference type="EMBL" id="TFF33543.1"/>
    </source>
</evidence>
<feature type="chain" id="PRO_5021423508" evidence="1">
    <location>
        <begin position="20"/>
        <end position="165"/>
    </location>
</feature>
<evidence type="ECO:0000256" key="1">
    <source>
        <dbReference type="SAM" id="SignalP"/>
    </source>
</evidence>
<feature type="signal peptide" evidence="1">
    <location>
        <begin position="1"/>
        <end position="19"/>
    </location>
</feature>